<evidence type="ECO:0000313" key="3">
    <source>
        <dbReference type="Proteomes" id="UP001066276"/>
    </source>
</evidence>
<dbReference type="Proteomes" id="UP001066276">
    <property type="component" value="Chromosome 11"/>
</dbReference>
<gene>
    <name evidence="2" type="ORF">NDU88_007167</name>
</gene>
<feature type="compositionally biased region" description="Basic residues" evidence="1">
    <location>
        <begin position="124"/>
        <end position="133"/>
    </location>
</feature>
<comment type="caution">
    <text evidence="2">The sequence shown here is derived from an EMBL/GenBank/DDBJ whole genome shotgun (WGS) entry which is preliminary data.</text>
</comment>
<organism evidence="2 3">
    <name type="scientific">Pleurodeles waltl</name>
    <name type="common">Iberian ribbed newt</name>
    <dbReference type="NCBI Taxonomy" id="8319"/>
    <lineage>
        <taxon>Eukaryota</taxon>
        <taxon>Metazoa</taxon>
        <taxon>Chordata</taxon>
        <taxon>Craniata</taxon>
        <taxon>Vertebrata</taxon>
        <taxon>Euteleostomi</taxon>
        <taxon>Amphibia</taxon>
        <taxon>Batrachia</taxon>
        <taxon>Caudata</taxon>
        <taxon>Salamandroidea</taxon>
        <taxon>Salamandridae</taxon>
        <taxon>Pleurodelinae</taxon>
        <taxon>Pleurodeles</taxon>
    </lineage>
</organism>
<keyword evidence="3" id="KW-1185">Reference proteome</keyword>
<dbReference type="AlphaFoldDB" id="A0AAV7LWY6"/>
<dbReference type="EMBL" id="JANPWB010000015">
    <property type="protein sequence ID" value="KAJ1094083.1"/>
    <property type="molecule type" value="Genomic_DNA"/>
</dbReference>
<sequence>MRRDPGQGRHAFGVGDDYGCRSDWSQRLGLTSALVSKFLVRKPIAFSEPSPSLAQSEGCVPSPGATRVGAAVGAAQRPPGSRTEVHPILFLVPKIKQRCLRQNPREQDMKEGTHTATAPQGHSSARKALKKSRTSVGKGVFTHERHTQYPTVHQS</sequence>
<feature type="region of interest" description="Disordered" evidence="1">
    <location>
        <begin position="100"/>
        <end position="155"/>
    </location>
</feature>
<feature type="compositionally biased region" description="Basic and acidic residues" evidence="1">
    <location>
        <begin position="103"/>
        <end position="113"/>
    </location>
</feature>
<feature type="compositionally biased region" description="Polar residues" evidence="1">
    <location>
        <begin position="114"/>
        <end position="123"/>
    </location>
</feature>
<protein>
    <submittedName>
        <fullName evidence="2">Uncharacterized protein</fullName>
    </submittedName>
</protein>
<name>A0AAV7LWY6_PLEWA</name>
<proteinExistence type="predicted"/>
<evidence type="ECO:0000256" key="1">
    <source>
        <dbReference type="SAM" id="MobiDB-lite"/>
    </source>
</evidence>
<feature type="compositionally biased region" description="Low complexity" evidence="1">
    <location>
        <begin position="63"/>
        <end position="80"/>
    </location>
</feature>
<evidence type="ECO:0000313" key="2">
    <source>
        <dbReference type="EMBL" id="KAJ1094083.1"/>
    </source>
</evidence>
<reference evidence="2" key="1">
    <citation type="journal article" date="2022" name="bioRxiv">
        <title>Sequencing and chromosome-scale assembly of the giantPleurodeles waltlgenome.</title>
        <authorList>
            <person name="Brown T."/>
            <person name="Elewa A."/>
            <person name="Iarovenko S."/>
            <person name="Subramanian E."/>
            <person name="Araus A.J."/>
            <person name="Petzold A."/>
            <person name="Susuki M."/>
            <person name="Suzuki K.-i.T."/>
            <person name="Hayashi T."/>
            <person name="Toyoda A."/>
            <person name="Oliveira C."/>
            <person name="Osipova E."/>
            <person name="Leigh N.D."/>
            <person name="Simon A."/>
            <person name="Yun M.H."/>
        </authorList>
    </citation>
    <scope>NUCLEOTIDE SEQUENCE</scope>
    <source>
        <strain evidence="2">20211129_DDA</strain>
        <tissue evidence="2">Liver</tissue>
    </source>
</reference>
<accession>A0AAV7LWY6</accession>
<feature type="region of interest" description="Disordered" evidence="1">
    <location>
        <begin position="46"/>
        <end position="85"/>
    </location>
</feature>